<feature type="transmembrane region" description="Helical" evidence="1">
    <location>
        <begin position="64"/>
        <end position="84"/>
    </location>
</feature>
<feature type="transmembrane region" description="Helical" evidence="1">
    <location>
        <begin position="245"/>
        <end position="261"/>
    </location>
</feature>
<protein>
    <submittedName>
        <fullName evidence="2">Uncharacterized protein</fullName>
    </submittedName>
</protein>
<dbReference type="GO" id="GO:0016020">
    <property type="term" value="C:membrane"/>
    <property type="evidence" value="ECO:0000318"/>
    <property type="project" value="GO_Central"/>
</dbReference>
<keyword evidence="1" id="KW-0812">Transmembrane</keyword>
<gene>
    <name evidence="2" type="ORF">GSPATT00038270001</name>
</gene>
<dbReference type="OMA" id="FIFQYLM"/>
<feature type="transmembrane region" description="Helical" evidence="1">
    <location>
        <begin position="157"/>
        <end position="178"/>
    </location>
</feature>
<dbReference type="GeneID" id="5023007"/>
<dbReference type="EMBL" id="CT868073">
    <property type="protein sequence ID" value="CAK69825.1"/>
    <property type="molecule type" value="Genomic_DNA"/>
</dbReference>
<proteinExistence type="predicted"/>
<dbReference type="RefSeq" id="XP_001437222.1">
    <property type="nucleotide sequence ID" value="XM_001437185.1"/>
</dbReference>
<sequence length="292" mass="33737">MSNFDQAQSTNIPIVVTQQEISQQGIFNQTSKTLGWYQYFPESNGVATQELSTHDQQMFFIVKLYAFLAGLFIFQYLMVIMFYYCEQFRWSLIIFDYPQPLYWAILGVTIMLGMIAYFIKQSRNPPINLIISMLYSFGVGCVLQAPYADSLWWNESSLLIILYQFCMTLCTFGTLIAYKLQDSQSANGSYLLLMAFLLDLFVILIFILTYVELAWLIVISIIVHVIYACLLLFETQLIQRGKFNLGLNEYISGALFIYIEVTLFFMFVAILFVVFMCVALVVLIGTFIVHKK</sequence>
<evidence type="ECO:0000313" key="3">
    <source>
        <dbReference type="Proteomes" id="UP000000600"/>
    </source>
</evidence>
<feature type="transmembrane region" description="Helical" evidence="1">
    <location>
        <begin position="100"/>
        <end position="119"/>
    </location>
</feature>
<keyword evidence="1" id="KW-1133">Transmembrane helix</keyword>
<dbReference type="AlphaFoldDB" id="A0CGA8"/>
<dbReference type="OrthoDB" id="307588at2759"/>
<feature type="transmembrane region" description="Helical" evidence="1">
    <location>
        <begin position="126"/>
        <end position="145"/>
    </location>
</feature>
<dbReference type="HOGENOM" id="CLU_954592_0_0_1"/>
<keyword evidence="3" id="KW-1185">Reference proteome</keyword>
<feature type="transmembrane region" description="Helical" evidence="1">
    <location>
        <begin position="214"/>
        <end position="233"/>
    </location>
</feature>
<feature type="transmembrane region" description="Helical" evidence="1">
    <location>
        <begin position="190"/>
        <end position="208"/>
    </location>
</feature>
<evidence type="ECO:0000313" key="2">
    <source>
        <dbReference type="EMBL" id="CAK69825.1"/>
    </source>
</evidence>
<keyword evidence="1" id="KW-0472">Membrane</keyword>
<reference evidence="2 3" key="1">
    <citation type="journal article" date="2006" name="Nature">
        <title>Global trends of whole-genome duplications revealed by the ciliate Paramecium tetraurelia.</title>
        <authorList>
            <consortium name="Genoscope"/>
            <person name="Aury J.-M."/>
            <person name="Jaillon O."/>
            <person name="Duret L."/>
            <person name="Noel B."/>
            <person name="Jubin C."/>
            <person name="Porcel B.M."/>
            <person name="Segurens B."/>
            <person name="Daubin V."/>
            <person name="Anthouard V."/>
            <person name="Aiach N."/>
            <person name="Arnaiz O."/>
            <person name="Billaut A."/>
            <person name="Beisson J."/>
            <person name="Blanc I."/>
            <person name="Bouhouche K."/>
            <person name="Camara F."/>
            <person name="Duharcourt S."/>
            <person name="Guigo R."/>
            <person name="Gogendeau D."/>
            <person name="Katinka M."/>
            <person name="Keller A.-M."/>
            <person name="Kissmehl R."/>
            <person name="Klotz C."/>
            <person name="Koll F."/>
            <person name="Le Moue A."/>
            <person name="Lepere C."/>
            <person name="Malinsky S."/>
            <person name="Nowacki M."/>
            <person name="Nowak J.K."/>
            <person name="Plattner H."/>
            <person name="Poulain J."/>
            <person name="Ruiz F."/>
            <person name="Serrano V."/>
            <person name="Zagulski M."/>
            <person name="Dessen P."/>
            <person name="Betermier M."/>
            <person name="Weissenbach J."/>
            <person name="Scarpelli C."/>
            <person name="Schachter V."/>
            <person name="Sperling L."/>
            <person name="Meyer E."/>
            <person name="Cohen J."/>
            <person name="Wincker P."/>
        </authorList>
    </citation>
    <scope>NUCLEOTIDE SEQUENCE [LARGE SCALE GENOMIC DNA]</scope>
    <source>
        <strain evidence="2 3">Stock d4-2</strain>
    </source>
</reference>
<dbReference type="InParanoid" id="A0CGA8"/>
<dbReference type="KEGG" id="ptm:GSPATT00038270001"/>
<dbReference type="GO" id="GO:0005262">
    <property type="term" value="F:calcium channel activity"/>
    <property type="evidence" value="ECO:0000318"/>
    <property type="project" value="GO_Central"/>
</dbReference>
<name>A0CGA8_PARTE</name>
<dbReference type="GO" id="GO:0005794">
    <property type="term" value="C:Golgi apparatus"/>
    <property type="evidence" value="ECO:0000318"/>
    <property type="project" value="GO_Central"/>
</dbReference>
<evidence type="ECO:0000256" key="1">
    <source>
        <dbReference type="SAM" id="Phobius"/>
    </source>
</evidence>
<feature type="transmembrane region" description="Helical" evidence="1">
    <location>
        <begin position="267"/>
        <end position="289"/>
    </location>
</feature>
<accession>A0CGA8</accession>
<organism evidence="2 3">
    <name type="scientific">Paramecium tetraurelia</name>
    <dbReference type="NCBI Taxonomy" id="5888"/>
    <lineage>
        <taxon>Eukaryota</taxon>
        <taxon>Sar</taxon>
        <taxon>Alveolata</taxon>
        <taxon>Ciliophora</taxon>
        <taxon>Intramacronucleata</taxon>
        <taxon>Oligohymenophorea</taxon>
        <taxon>Peniculida</taxon>
        <taxon>Parameciidae</taxon>
        <taxon>Paramecium</taxon>
    </lineage>
</organism>
<dbReference type="Proteomes" id="UP000000600">
    <property type="component" value="Unassembled WGS sequence"/>
</dbReference>